<dbReference type="Proteomes" id="UP000198211">
    <property type="component" value="Unassembled WGS sequence"/>
</dbReference>
<keyword evidence="2" id="KW-1185">Reference proteome</keyword>
<keyword evidence="1" id="KW-0808">Transferase</keyword>
<dbReference type="GO" id="GO:0032259">
    <property type="term" value="P:methylation"/>
    <property type="evidence" value="ECO:0007669"/>
    <property type="project" value="UniProtKB-KW"/>
</dbReference>
<evidence type="ECO:0000313" key="1">
    <source>
        <dbReference type="EMBL" id="OWZ21346.1"/>
    </source>
</evidence>
<dbReference type="OrthoDB" id="413520at2759"/>
<proteinExistence type="predicted"/>
<dbReference type="STRING" id="4795.A0A225WUM3"/>
<accession>A0A225WUM3</accession>
<dbReference type="PANTHER" id="PTHR14614">
    <property type="entry name" value="HEPATOCELLULAR CARCINOMA-ASSOCIATED ANTIGEN"/>
    <property type="match status" value="1"/>
</dbReference>
<reference evidence="2" key="1">
    <citation type="submission" date="2017-03" db="EMBL/GenBank/DDBJ databases">
        <title>Phytopthora megakarya and P. palmivora, two closely related causual agents of cacao black pod achieved similar genome size and gene model numbers by different mechanisms.</title>
        <authorList>
            <person name="Ali S."/>
            <person name="Shao J."/>
            <person name="Larry D.J."/>
            <person name="Kronmiller B."/>
            <person name="Shen D."/>
            <person name="Strem M.D."/>
            <person name="Melnick R.L."/>
            <person name="Guiltinan M.J."/>
            <person name="Tyler B.M."/>
            <person name="Meinhardt L.W."/>
            <person name="Bailey B.A."/>
        </authorList>
    </citation>
    <scope>NUCLEOTIDE SEQUENCE [LARGE SCALE GENOMIC DNA]</scope>
    <source>
        <strain evidence="2">zdho120</strain>
    </source>
</reference>
<dbReference type="Pfam" id="PF10294">
    <property type="entry name" value="Methyltransf_16"/>
    <property type="match status" value="1"/>
</dbReference>
<dbReference type="GO" id="GO:0008168">
    <property type="term" value="F:methyltransferase activity"/>
    <property type="evidence" value="ECO:0007669"/>
    <property type="project" value="UniProtKB-KW"/>
</dbReference>
<sequence length="471" mass="53007">MELREASSEFLPFQFDADKLQKLQEALPSDLQFLRLRLRFGFPVEVEIGQKFRIVVDLVDEMGQPVPEEFAPPNGINIFVISQISTCCNSPTEDQLVLKIEDKLTTEKMKHRRTKWVFLASFRSSISQVSSRASETFRVTLSIQMQKDHAKGDHSDDCRQLLQNFCAGSDWVSEKVLVLPLQVDVHVTRASLNKQNVRKPTSTSCQRVFCVSRGMNTMENRILVIEENYGDAMGSHVWDASILLSFVVLQAGIVAPNYPEKGTSSKSKMQSMLELGSGCGLFATVLVNLLPSCTKMTTIFTEKSECTERLRVNLERNCSPQSAIVLPLEWGMTLPDLFSTAVVSVVFAADVLYNWAAHEAFLATLDALVHNQKSSTNLQVFVAHKRRGKASASNLRDLASGAFDFETQCGVRKGSFSCRWTHWRTQKLVSFGPVDLFKLTLTVWCKEGIIQLSMDSLAYSKTCFFWTRRPL</sequence>
<dbReference type="InterPro" id="IPR029063">
    <property type="entry name" value="SAM-dependent_MTases_sf"/>
</dbReference>
<organism evidence="1 2">
    <name type="scientific">Phytophthora megakarya</name>
    <dbReference type="NCBI Taxonomy" id="4795"/>
    <lineage>
        <taxon>Eukaryota</taxon>
        <taxon>Sar</taxon>
        <taxon>Stramenopiles</taxon>
        <taxon>Oomycota</taxon>
        <taxon>Peronosporomycetes</taxon>
        <taxon>Peronosporales</taxon>
        <taxon>Peronosporaceae</taxon>
        <taxon>Phytophthora</taxon>
    </lineage>
</organism>
<dbReference type="Gene3D" id="3.40.50.150">
    <property type="entry name" value="Vaccinia Virus protein VP39"/>
    <property type="match status" value="1"/>
</dbReference>
<dbReference type="InterPro" id="IPR019410">
    <property type="entry name" value="Methyltransf_16"/>
</dbReference>
<dbReference type="EMBL" id="NBNE01000235">
    <property type="protein sequence ID" value="OWZ21346.1"/>
    <property type="molecule type" value="Genomic_DNA"/>
</dbReference>
<name>A0A225WUM3_9STRA</name>
<comment type="caution">
    <text evidence="1">The sequence shown here is derived from an EMBL/GenBank/DDBJ whole genome shotgun (WGS) entry which is preliminary data.</text>
</comment>
<keyword evidence="1" id="KW-0489">Methyltransferase</keyword>
<dbReference type="PANTHER" id="PTHR14614:SF109">
    <property type="entry name" value="RIBOSOMAL LYSINE N-METHYLTRANSFERASE 5"/>
    <property type="match status" value="1"/>
</dbReference>
<dbReference type="AlphaFoldDB" id="A0A225WUM3"/>
<evidence type="ECO:0000313" key="2">
    <source>
        <dbReference type="Proteomes" id="UP000198211"/>
    </source>
</evidence>
<protein>
    <submittedName>
        <fullName evidence="1">Nicotinamide N-methyltransferase</fullName>
    </submittedName>
</protein>
<gene>
    <name evidence="1" type="ORF">PHMEG_0004130</name>
</gene>